<keyword evidence="3" id="KW-1185">Reference proteome</keyword>
<evidence type="ECO:0000313" key="3">
    <source>
        <dbReference type="Proteomes" id="UP001174909"/>
    </source>
</evidence>
<sequence length="122" mass="13911">MTRGIRVDVEARFADRRPEPDPAWLFRYDIAITNESEELVQLLSRHWVIEHGEGQLEEVRGPGVVGARPYLVPGESFHYSSWCPLRAPFGSMRGSYLMEIPGGNRFKVEIAQFTLSEPVTLH</sequence>
<dbReference type="AlphaFoldDB" id="A0AA35TFS0"/>
<evidence type="ECO:0000259" key="1">
    <source>
        <dbReference type="PROSITE" id="PS51087"/>
    </source>
</evidence>
<dbReference type="Pfam" id="PF04379">
    <property type="entry name" value="DUF525"/>
    <property type="match status" value="1"/>
</dbReference>
<dbReference type="Gene3D" id="2.60.40.1470">
    <property type="entry name" value="ApaG domain"/>
    <property type="match status" value="1"/>
</dbReference>
<name>A0AA35TFS0_GEOBA</name>
<dbReference type="InterPro" id="IPR036767">
    <property type="entry name" value="ApaG_sf"/>
</dbReference>
<accession>A0AA35TFS0</accession>
<protein>
    <submittedName>
        <fullName evidence="2">Protein ApaG</fullName>
    </submittedName>
</protein>
<dbReference type="Proteomes" id="UP001174909">
    <property type="component" value="Unassembled WGS sequence"/>
</dbReference>
<dbReference type="NCBIfam" id="NF003967">
    <property type="entry name" value="PRK05461.1"/>
    <property type="match status" value="1"/>
</dbReference>
<dbReference type="EMBL" id="CASHTH010003616">
    <property type="protein sequence ID" value="CAI8047174.1"/>
    <property type="molecule type" value="Genomic_DNA"/>
</dbReference>
<dbReference type="SUPFAM" id="SSF110069">
    <property type="entry name" value="ApaG-like"/>
    <property type="match status" value="1"/>
</dbReference>
<dbReference type="InterPro" id="IPR007474">
    <property type="entry name" value="ApaG_domain"/>
</dbReference>
<proteinExistence type="predicted"/>
<reference evidence="2" key="1">
    <citation type="submission" date="2023-03" db="EMBL/GenBank/DDBJ databases">
        <authorList>
            <person name="Steffen K."/>
            <person name="Cardenas P."/>
        </authorList>
    </citation>
    <scope>NUCLEOTIDE SEQUENCE</scope>
</reference>
<dbReference type="PROSITE" id="PS51087">
    <property type="entry name" value="APAG"/>
    <property type="match status" value="1"/>
</dbReference>
<dbReference type="PANTHER" id="PTHR47191:SF2">
    <property type="entry name" value="OS05G0170800 PROTEIN"/>
    <property type="match status" value="1"/>
</dbReference>
<organism evidence="2 3">
    <name type="scientific">Geodia barretti</name>
    <name type="common">Barrett's horny sponge</name>
    <dbReference type="NCBI Taxonomy" id="519541"/>
    <lineage>
        <taxon>Eukaryota</taxon>
        <taxon>Metazoa</taxon>
        <taxon>Porifera</taxon>
        <taxon>Demospongiae</taxon>
        <taxon>Heteroscleromorpha</taxon>
        <taxon>Tetractinellida</taxon>
        <taxon>Astrophorina</taxon>
        <taxon>Geodiidae</taxon>
        <taxon>Geodia</taxon>
    </lineage>
</organism>
<dbReference type="InterPro" id="IPR050718">
    <property type="entry name" value="ApaG-like"/>
</dbReference>
<dbReference type="PANTHER" id="PTHR47191">
    <property type="entry name" value="OS05G0170800 PROTEIN"/>
    <property type="match status" value="1"/>
</dbReference>
<gene>
    <name evidence="2" type="ORF">GBAR_LOCUS26072</name>
</gene>
<evidence type="ECO:0000313" key="2">
    <source>
        <dbReference type="EMBL" id="CAI8047174.1"/>
    </source>
</evidence>
<feature type="domain" description="ApaG" evidence="1">
    <location>
        <begin position="1"/>
        <end position="122"/>
    </location>
</feature>
<comment type="caution">
    <text evidence="2">The sequence shown here is derived from an EMBL/GenBank/DDBJ whole genome shotgun (WGS) entry which is preliminary data.</text>
</comment>